<protein>
    <recommendedName>
        <fullName evidence="4">DUF2178 domain-containing protein</fullName>
    </recommendedName>
</protein>
<name>A0ABT8MAR0_9EURY</name>
<keyword evidence="1" id="KW-1133">Transmembrane helix</keyword>
<keyword evidence="3" id="KW-1185">Reference proteome</keyword>
<dbReference type="Proteomes" id="UP001168338">
    <property type="component" value="Unassembled WGS sequence"/>
</dbReference>
<feature type="transmembrane region" description="Helical" evidence="1">
    <location>
        <begin position="102"/>
        <end position="123"/>
    </location>
</feature>
<evidence type="ECO:0000313" key="3">
    <source>
        <dbReference type="Proteomes" id="UP001168338"/>
    </source>
</evidence>
<accession>A0ABT8MAR0</accession>
<gene>
    <name evidence="2" type="ORF">FGU65_09000</name>
</gene>
<feature type="transmembrane region" description="Helical" evidence="1">
    <location>
        <begin position="73"/>
        <end position="90"/>
    </location>
</feature>
<organism evidence="2 3">
    <name type="scientific">Methanoculleus frigidifontis</name>
    <dbReference type="NCBI Taxonomy" id="2584085"/>
    <lineage>
        <taxon>Archaea</taxon>
        <taxon>Methanobacteriati</taxon>
        <taxon>Methanobacteriota</taxon>
        <taxon>Stenosarchaea group</taxon>
        <taxon>Methanomicrobia</taxon>
        <taxon>Methanomicrobiales</taxon>
        <taxon>Methanomicrobiaceae</taxon>
        <taxon>Methanoculleus</taxon>
    </lineage>
</organism>
<dbReference type="RefSeq" id="WP_301664153.1">
    <property type="nucleotide sequence ID" value="NZ_VCYH01000005.1"/>
</dbReference>
<evidence type="ECO:0008006" key="4">
    <source>
        <dbReference type="Google" id="ProtNLM"/>
    </source>
</evidence>
<sequence>MQRRQSYLLILGILFILAGIALPYTGIATESPASASLISAGIAMLIVTAVTAMRSRDEVPSDERTKKIGAYGITYSWLLTLVLILIFFWIDYLDLAVLGLQAVLGVLLFTMVLSARVFQWFLFRKGDV</sequence>
<keyword evidence="1" id="KW-0812">Transmembrane</keyword>
<dbReference type="EMBL" id="VCYH01000005">
    <property type="protein sequence ID" value="MDN7025022.1"/>
    <property type="molecule type" value="Genomic_DNA"/>
</dbReference>
<keyword evidence="1" id="KW-0472">Membrane</keyword>
<evidence type="ECO:0000256" key="1">
    <source>
        <dbReference type="SAM" id="Phobius"/>
    </source>
</evidence>
<feature type="transmembrane region" description="Helical" evidence="1">
    <location>
        <begin position="7"/>
        <end position="27"/>
    </location>
</feature>
<evidence type="ECO:0000313" key="2">
    <source>
        <dbReference type="EMBL" id="MDN7025022.1"/>
    </source>
</evidence>
<feature type="transmembrane region" description="Helical" evidence="1">
    <location>
        <begin position="33"/>
        <end position="52"/>
    </location>
</feature>
<comment type="caution">
    <text evidence="2">The sequence shown here is derived from an EMBL/GenBank/DDBJ whole genome shotgun (WGS) entry which is preliminary data.</text>
</comment>
<reference evidence="2" key="1">
    <citation type="submission" date="2019-05" db="EMBL/GenBank/DDBJ databases">
        <title>Methanoculleus sp. FWC-SCC1, a methanogenic archaeon isolated from deep marine cold seep.</title>
        <authorList>
            <person name="Chen Y.-W."/>
            <person name="Chen S.-C."/>
            <person name="Teng N.-H."/>
            <person name="Lai M.-C."/>
        </authorList>
    </citation>
    <scope>NUCLEOTIDE SEQUENCE</scope>
    <source>
        <strain evidence="2">FWC-SCC1</strain>
    </source>
</reference>
<proteinExistence type="predicted"/>